<dbReference type="EMBL" id="REGN01001872">
    <property type="protein sequence ID" value="RNA31988.1"/>
    <property type="molecule type" value="Genomic_DNA"/>
</dbReference>
<evidence type="ECO:0000313" key="2">
    <source>
        <dbReference type="EMBL" id="RNA31988.1"/>
    </source>
</evidence>
<sequence length="93" mass="11172">MILNGATIYRFSTCIQLDIFKITLFSIKRLYVTFFLSYVEIKRNRALKKIMIKPRGLRFEPLNSIKEKKNKISTRSNFSHTLNPEYLKRKRKN</sequence>
<organism evidence="2 3">
    <name type="scientific">Brachionus plicatilis</name>
    <name type="common">Marine rotifer</name>
    <name type="synonym">Brachionus muelleri</name>
    <dbReference type="NCBI Taxonomy" id="10195"/>
    <lineage>
        <taxon>Eukaryota</taxon>
        <taxon>Metazoa</taxon>
        <taxon>Spiralia</taxon>
        <taxon>Gnathifera</taxon>
        <taxon>Rotifera</taxon>
        <taxon>Eurotatoria</taxon>
        <taxon>Monogononta</taxon>
        <taxon>Pseudotrocha</taxon>
        <taxon>Ploima</taxon>
        <taxon>Brachionidae</taxon>
        <taxon>Brachionus</taxon>
    </lineage>
</organism>
<proteinExistence type="predicted"/>
<feature type="region of interest" description="Disordered" evidence="1">
    <location>
        <begin position="74"/>
        <end position="93"/>
    </location>
</feature>
<protein>
    <submittedName>
        <fullName evidence="2">Uncharacterized protein</fullName>
    </submittedName>
</protein>
<reference evidence="2 3" key="1">
    <citation type="journal article" date="2018" name="Sci. Rep.">
        <title>Genomic signatures of local adaptation to the degree of environmental predictability in rotifers.</title>
        <authorList>
            <person name="Franch-Gras L."/>
            <person name="Hahn C."/>
            <person name="Garcia-Roger E.M."/>
            <person name="Carmona M.J."/>
            <person name="Serra M."/>
            <person name="Gomez A."/>
        </authorList>
    </citation>
    <scope>NUCLEOTIDE SEQUENCE [LARGE SCALE GENOMIC DNA]</scope>
    <source>
        <strain evidence="2">HYR1</strain>
    </source>
</reference>
<name>A0A3M7S8S6_BRAPC</name>
<comment type="caution">
    <text evidence="2">The sequence shown here is derived from an EMBL/GenBank/DDBJ whole genome shotgun (WGS) entry which is preliminary data.</text>
</comment>
<keyword evidence="3" id="KW-1185">Reference proteome</keyword>
<accession>A0A3M7S8S6</accession>
<evidence type="ECO:0000313" key="3">
    <source>
        <dbReference type="Proteomes" id="UP000276133"/>
    </source>
</evidence>
<dbReference type="Proteomes" id="UP000276133">
    <property type="component" value="Unassembled WGS sequence"/>
</dbReference>
<gene>
    <name evidence="2" type="ORF">BpHYR1_006222</name>
</gene>
<evidence type="ECO:0000256" key="1">
    <source>
        <dbReference type="SAM" id="MobiDB-lite"/>
    </source>
</evidence>
<dbReference type="AlphaFoldDB" id="A0A3M7S8S6"/>